<reference evidence="1" key="2">
    <citation type="journal article" date="2022" name="New Phytol.">
        <title>Evolutionary transition to the ectomycorrhizal habit in the genomes of a hyperdiverse lineage of mushroom-forming fungi.</title>
        <authorList>
            <person name="Looney B."/>
            <person name="Miyauchi S."/>
            <person name="Morin E."/>
            <person name="Drula E."/>
            <person name="Courty P.E."/>
            <person name="Kohler A."/>
            <person name="Kuo A."/>
            <person name="LaButti K."/>
            <person name="Pangilinan J."/>
            <person name="Lipzen A."/>
            <person name="Riley R."/>
            <person name="Andreopoulos W."/>
            <person name="He G."/>
            <person name="Johnson J."/>
            <person name="Nolan M."/>
            <person name="Tritt A."/>
            <person name="Barry K.W."/>
            <person name="Grigoriev I.V."/>
            <person name="Nagy L.G."/>
            <person name="Hibbett D."/>
            <person name="Henrissat B."/>
            <person name="Matheny P.B."/>
            <person name="Labbe J."/>
            <person name="Martin F.M."/>
        </authorList>
    </citation>
    <scope>NUCLEOTIDE SEQUENCE</scope>
    <source>
        <strain evidence="1">FP105234-sp</strain>
    </source>
</reference>
<keyword evidence="2" id="KW-1185">Reference proteome</keyword>
<evidence type="ECO:0000313" key="2">
    <source>
        <dbReference type="Proteomes" id="UP000814033"/>
    </source>
</evidence>
<gene>
    <name evidence="1" type="ORF">FA95DRAFT_1684519</name>
</gene>
<dbReference type="EMBL" id="MU276418">
    <property type="protein sequence ID" value="KAI0038759.1"/>
    <property type="molecule type" value="Genomic_DNA"/>
</dbReference>
<name>A0ACB8R3S8_9AGAM</name>
<protein>
    <submittedName>
        <fullName evidence="1">Uncharacterized protein</fullName>
    </submittedName>
</protein>
<proteinExistence type="predicted"/>
<reference evidence="1" key="1">
    <citation type="submission" date="2021-02" db="EMBL/GenBank/DDBJ databases">
        <authorList>
            <consortium name="DOE Joint Genome Institute"/>
            <person name="Ahrendt S."/>
            <person name="Looney B.P."/>
            <person name="Miyauchi S."/>
            <person name="Morin E."/>
            <person name="Drula E."/>
            <person name="Courty P.E."/>
            <person name="Chicoki N."/>
            <person name="Fauchery L."/>
            <person name="Kohler A."/>
            <person name="Kuo A."/>
            <person name="Labutti K."/>
            <person name="Pangilinan J."/>
            <person name="Lipzen A."/>
            <person name="Riley R."/>
            <person name="Andreopoulos W."/>
            <person name="He G."/>
            <person name="Johnson J."/>
            <person name="Barry K.W."/>
            <person name="Grigoriev I.V."/>
            <person name="Nagy L."/>
            <person name="Hibbett D."/>
            <person name="Henrissat B."/>
            <person name="Matheny P.B."/>
            <person name="Labbe J."/>
            <person name="Martin F."/>
        </authorList>
    </citation>
    <scope>NUCLEOTIDE SEQUENCE</scope>
    <source>
        <strain evidence="1">FP105234-sp</strain>
    </source>
</reference>
<accession>A0ACB8R3S8</accession>
<dbReference type="Proteomes" id="UP000814033">
    <property type="component" value="Unassembled WGS sequence"/>
</dbReference>
<organism evidence="1 2">
    <name type="scientific">Auriscalpium vulgare</name>
    <dbReference type="NCBI Taxonomy" id="40419"/>
    <lineage>
        <taxon>Eukaryota</taxon>
        <taxon>Fungi</taxon>
        <taxon>Dikarya</taxon>
        <taxon>Basidiomycota</taxon>
        <taxon>Agaricomycotina</taxon>
        <taxon>Agaricomycetes</taxon>
        <taxon>Russulales</taxon>
        <taxon>Auriscalpiaceae</taxon>
        <taxon>Auriscalpium</taxon>
    </lineage>
</organism>
<comment type="caution">
    <text evidence="1">The sequence shown here is derived from an EMBL/GenBank/DDBJ whole genome shotgun (WGS) entry which is preliminary data.</text>
</comment>
<evidence type="ECO:0000313" key="1">
    <source>
        <dbReference type="EMBL" id="KAI0038759.1"/>
    </source>
</evidence>
<sequence length="94" mass="10365">MPALVDWADLATQYLSYRPFNASTLFLLIGPTPVGLLDALPFSSAVARRALANVPSVAINGLEECLCRLQALLENVPEMPVTRLKDEMKELQEH</sequence>